<protein>
    <recommendedName>
        <fullName evidence="3">Peptidyl-prolyl cis-trans isomerase</fullName>
        <shortName evidence="3">PPIase</shortName>
        <ecNumber evidence="3">5.2.1.8</ecNumber>
    </recommendedName>
</protein>
<comment type="function">
    <text evidence="3">PPIases accelerate the folding of proteins. It catalyzes the cis-trans isomerization of proline imidic peptide bonds in oligopeptides.</text>
</comment>
<dbReference type="PROSITE" id="PS50072">
    <property type="entry name" value="CSA_PPIASE_2"/>
    <property type="match status" value="1"/>
</dbReference>
<dbReference type="PANTHER" id="PTHR45625">
    <property type="entry name" value="PEPTIDYL-PROLYL CIS-TRANS ISOMERASE-RELATED"/>
    <property type="match status" value="1"/>
</dbReference>
<gene>
    <name evidence="5" type="ORF">I5907_06430</name>
</gene>
<dbReference type="InterPro" id="IPR029000">
    <property type="entry name" value="Cyclophilin-like_dom_sf"/>
</dbReference>
<dbReference type="Proteomes" id="UP000628448">
    <property type="component" value="Unassembled WGS sequence"/>
</dbReference>
<proteinExistence type="inferred from homology"/>
<dbReference type="CDD" id="cd00317">
    <property type="entry name" value="cyclophilin"/>
    <property type="match status" value="1"/>
</dbReference>
<comment type="catalytic activity">
    <reaction evidence="3">
        <text>[protein]-peptidylproline (omega=180) = [protein]-peptidylproline (omega=0)</text>
        <dbReference type="Rhea" id="RHEA:16237"/>
        <dbReference type="Rhea" id="RHEA-COMP:10747"/>
        <dbReference type="Rhea" id="RHEA-COMP:10748"/>
        <dbReference type="ChEBI" id="CHEBI:83833"/>
        <dbReference type="ChEBI" id="CHEBI:83834"/>
        <dbReference type="EC" id="5.2.1.8"/>
    </reaction>
</comment>
<sequence length="197" mass="21977">MRVMKKLLYVCWVLFIVACSEQRTANPHVIIDTKFGGIEIELYPEQAPKTVAAFLGYVDSGFYKRANFYRVLNDENQPSNAPKAELIQGGIWKTNYQKAIAVRGVPHEPTSQTKLLHKNGIISLARAEPGTAGTEFFICIGDQPGFDYGGDNNPDGQGYAPFGKVVKGMDAVLNIYKSKEYDQKLDPPIVIYNISRR</sequence>
<keyword evidence="2 3" id="KW-0413">Isomerase</keyword>
<dbReference type="InterPro" id="IPR044666">
    <property type="entry name" value="Cyclophilin_A-like"/>
</dbReference>
<dbReference type="PROSITE" id="PS51257">
    <property type="entry name" value="PROKAR_LIPOPROTEIN"/>
    <property type="match status" value="1"/>
</dbReference>
<evidence type="ECO:0000256" key="1">
    <source>
        <dbReference type="ARBA" id="ARBA00023110"/>
    </source>
</evidence>
<feature type="signal peptide" evidence="3">
    <location>
        <begin position="1"/>
        <end position="25"/>
    </location>
</feature>
<dbReference type="SUPFAM" id="SSF50891">
    <property type="entry name" value="Cyclophilin-like"/>
    <property type="match status" value="1"/>
</dbReference>
<dbReference type="EC" id="5.2.1.8" evidence="3"/>
<evidence type="ECO:0000313" key="6">
    <source>
        <dbReference type="Proteomes" id="UP000628448"/>
    </source>
</evidence>
<comment type="similarity">
    <text evidence="3">Belongs to the cyclophilin-type PPIase family.</text>
</comment>
<accession>A0A931E7U6</accession>
<dbReference type="EMBL" id="JADWYR010000001">
    <property type="protein sequence ID" value="MBG9375864.1"/>
    <property type="molecule type" value="Genomic_DNA"/>
</dbReference>
<reference evidence="5" key="1">
    <citation type="submission" date="2020-11" db="EMBL/GenBank/DDBJ databases">
        <title>Bacterial whole genome sequence for Panacibacter sp. DH6.</title>
        <authorList>
            <person name="Le V."/>
            <person name="Ko S."/>
            <person name="Ahn C.-Y."/>
            <person name="Oh H.-M."/>
        </authorList>
    </citation>
    <scope>NUCLEOTIDE SEQUENCE</scope>
    <source>
        <strain evidence="5">DH6</strain>
    </source>
</reference>
<dbReference type="Gene3D" id="2.40.100.10">
    <property type="entry name" value="Cyclophilin-like"/>
    <property type="match status" value="1"/>
</dbReference>
<comment type="caution">
    <text evidence="5">The sequence shown here is derived from an EMBL/GenBank/DDBJ whole genome shotgun (WGS) entry which is preliminary data.</text>
</comment>
<feature type="chain" id="PRO_5038164276" description="Peptidyl-prolyl cis-trans isomerase" evidence="3">
    <location>
        <begin position="26"/>
        <end position="197"/>
    </location>
</feature>
<dbReference type="AlphaFoldDB" id="A0A931E7U6"/>
<dbReference type="Pfam" id="PF00160">
    <property type="entry name" value="Pro_isomerase"/>
    <property type="match status" value="1"/>
</dbReference>
<keyword evidence="3" id="KW-0732">Signal</keyword>
<feature type="domain" description="PPIase cyclophilin-type" evidence="4">
    <location>
        <begin position="32"/>
        <end position="197"/>
    </location>
</feature>
<evidence type="ECO:0000259" key="4">
    <source>
        <dbReference type="PROSITE" id="PS50072"/>
    </source>
</evidence>
<dbReference type="GO" id="GO:0003755">
    <property type="term" value="F:peptidyl-prolyl cis-trans isomerase activity"/>
    <property type="evidence" value="ECO:0007669"/>
    <property type="project" value="UniProtKB-UniRule"/>
</dbReference>
<evidence type="ECO:0000313" key="5">
    <source>
        <dbReference type="EMBL" id="MBG9375864.1"/>
    </source>
</evidence>
<dbReference type="PANTHER" id="PTHR45625:SF4">
    <property type="entry name" value="PEPTIDYLPROLYL ISOMERASE DOMAIN AND WD REPEAT-CONTAINING PROTEIN 1"/>
    <property type="match status" value="1"/>
</dbReference>
<dbReference type="PRINTS" id="PR00153">
    <property type="entry name" value="CSAPPISMRASE"/>
</dbReference>
<name>A0A931E7U6_9BACT</name>
<organism evidence="5 6">
    <name type="scientific">Panacibacter microcysteis</name>
    <dbReference type="NCBI Taxonomy" id="2793269"/>
    <lineage>
        <taxon>Bacteria</taxon>
        <taxon>Pseudomonadati</taxon>
        <taxon>Bacteroidota</taxon>
        <taxon>Chitinophagia</taxon>
        <taxon>Chitinophagales</taxon>
        <taxon>Chitinophagaceae</taxon>
        <taxon>Panacibacter</taxon>
    </lineage>
</organism>
<evidence type="ECO:0000256" key="2">
    <source>
        <dbReference type="ARBA" id="ARBA00023235"/>
    </source>
</evidence>
<evidence type="ECO:0000256" key="3">
    <source>
        <dbReference type="RuleBase" id="RU363019"/>
    </source>
</evidence>
<keyword evidence="6" id="KW-1185">Reference proteome</keyword>
<dbReference type="InterPro" id="IPR002130">
    <property type="entry name" value="Cyclophilin-type_PPIase_dom"/>
</dbReference>
<keyword evidence="1 3" id="KW-0697">Rotamase</keyword>